<dbReference type="EMBL" id="ATBP01000684">
    <property type="protein sequence ID" value="ETR69287.1"/>
    <property type="molecule type" value="Genomic_DNA"/>
</dbReference>
<name>A0A1V1P353_9BACT</name>
<comment type="caution">
    <text evidence="1">The sequence shown here is derived from an EMBL/GenBank/DDBJ whole genome shotgun (WGS) entry which is preliminary data.</text>
</comment>
<proteinExistence type="predicted"/>
<evidence type="ECO:0000313" key="1">
    <source>
        <dbReference type="EMBL" id="ETR69287.1"/>
    </source>
</evidence>
<accession>A0A1V1P353</accession>
<dbReference type="Proteomes" id="UP000189670">
    <property type="component" value="Unassembled WGS sequence"/>
</dbReference>
<protein>
    <submittedName>
        <fullName evidence="1">Uncharacterized protein</fullName>
    </submittedName>
</protein>
<evidence type="ECO:0000313" key="2">
    <source>
        <dbReference type="Proteomes" id="UP000189670"/>
    </source>
</evidence>
<gene>
    <name evidence="1" type="ORF">OMM_09741</name>
</gene>
<reference evidence="2" key="1">
    <citation type="submission" date="2012-11" db="EMBL/GenBank/DDBJ databases">
        <authorList>
            <person name="Lucero-Rivera Y.E."/>
            <person name="Tovar-Ramirez D."/>
        </authorList>
    </citation>
    <scope>NUCLEOTIDE SEQUENCE [LARGE SCALE GENOMIC DNA]</scope>
    <source>
        <strain evidence="2">Araruama</strain>
    </source>
</reference>
<sequence length="76" mass="9078">MNYAKPHNQLPVLVLLKNQIIIQFLIQLERAIKADKFYLIDNSSGYYESICGIFMMIWKLTCQHCNVFIDWQSIYF</sequence>
<organism evidence="1 2">
    <name type="scientific">Candidatus Magnetoglobus multicellularis str. Araruama</name>
    <dbReference type="NCBI Taxonomy" id="890399"/>
    <lineage>
        <taxon>Bacteria</taxon>
        <taxon>Pseudomonadati</taxon>
        <taxon>Thermodesulfobacteriota</taxon>
        <taxon>Desulfobacteria</taxon>
        <taxon>Desulfobacterales</taxon>
        <taxon>Desulfobacteraceae</taxon>
        <taxon>Candidatus Magnetoglobus</taxon>
    </lineage>
</organism>
<dbReference type="AlphaFoldDB" id="A0A1V1P353"/>